<evidence type="ECO:0000256" key="2">
    <source>
        <dbReference type="SAM" id="SignalP"/>
    </source>
</evidence>
<gene>
    <name evidence="3" type="ORF">H9830_01780</name>
</gene>
<comment type="caution">
    <text evidence="3">The sequence shown here is derived from an EMBL/GenBank/DDBJ whole genome shotgun (WGS) entry which is preliminary data.</text>
</comment>
<feature type="transmembrane region" description="Helical" evidence="1">
    <location>
        <begin position="618"/>
        <end position="636"/>
    </location>
</feature>
<sequence length="668" mass="69322">MHVIARVTAAAAALVTGLSGLALPAPAQQDLTEQDADSLSVVVGAVEGRLEPGDDLDLALSIENGTSSDLRGATADLAMTYIPVDTRFAFDAWLDGDPVLGERPVTSFDVPDVPQGGDIATDVTIPADALGLSQQSTPGAYGLRITIGNVTTSTLLTVGAPNGPGMTLSLAAQISSEPDSTGLLSREQLTALTSNVGSLERQLRAVEPYPISVGIDPMIETSAYAVEGSAPAAAWSWIDRTYELEHPFHTSYARSDILAQLAADLTPLEPLGYPDESAQGGVTDGLPTILAGRGIIDATGRTIDADLLAAVEGYGVPLLSTEQLDEQLESPTPSSAVSVDGVAALAADQELQAMLDSAVSGESAADRSAATSELIALLATISREAPNSARALVGMLDPAGRGAEDVLRALEASGWVQLAPIDVALDAPAREASLVDAEAAELDIALQEAADSVHEDDARIDRYSEIADEPRSLRVPFRLSALAALHVTGATTGPSLERQVRSFSVLTDELLESVRILPGSQIRIVGSSVQLPVELVNELNDAVTVSVHLRTLSPIVIVDDPLTEVTIAAGSTQRVLVPVEVIGSGTTNAIVTVQTADGEDISAPVTLHVAAQPEIETVLLWIGAASVVLLLGFGLWRSLRKRAQGKAAGDLDVAAIPKRARAKDSGEQ</sequence>
<feature type="signal peptide" evidence="2">
    <location>
        <begin position="1"/>
        <end position="27"/>
    </location>
</feature>
<evidence type="ECO:0000256" key="1">
    <source>
        <dbReference type="SAM" id="Phobius"/>
    </source>
</evidence>
<dbReference type="EMBL" id="DXDC01000046">
    <property type="protein sequence ID" value="HIY64991.1"/>
    <property type="molecule type" value="Genomic_DNA"/>
</dbReference>
<keyword evidence="1" id="KW-1133">Transmembrane helix</keyword>
<keyword evidence="1" id="KW-0812">Transmembrane</keyword>
<protein>
    <submittedName>
        <fullName evidence="3">Uncharacterized protein</fullName>
    </submittedName>
</protein>
<organism evidence="3 4">
    <name type="scientific">Candidatus Agrococcus pullicola</name>
    <dbReference type="NCBI Taxonomy" id="2838429"/>
    <lineage>
        <taxon>Bacteria</taxon>
        <taxon>Bacillati</taxon>
        <taxon>Actinomycetota</taxon>
        <taxon>Actinomycetes</taxon>
        <taxon>Micrococcales</taxon>
        <taxon>Microbacteriaceae</taxon>
        <taxon>Agrococcus</taxon>
    </lineage>
</organism>
<dbReference type="Pfam" id="PF19516">
    <property type="entry name" value="DUF6049"/>
    <property type="match status" value="2"/>
</dbReference>
<evidence type="ECO:0000313" key="3">
    <source>
        <dbReference type="EMBL" id="HIY64991.1"/>
    </source>
</evidence>
<proteinExistence type="predicted"/>
<name>A0A9D1YW29_9MICO</name>
<accession>A0A9D1YW29</accession>
<dbReference type="AlphaFoldDB" id="A0A9D1YW29"/>
<reference evidence="3" key="1">
    <citation type="journal article" date="2021" name="PeerJ">
        <title>Extensive microbial diversity within the chicken gut microbiome revealed by metagenomics and culture.</title>
        <authorList>
            <person name="Gilroy R."/>
            <person name="Ravi A."/>
            <person name="Getino M."/>
            <person name="Pursley I."/>
            <person name="Horton D.L."/>
            <person name="Alikhan N.F."/>
            <person name="Baker D."/>
            <person name="Gharbi K."/>
            <person name="Hall N."/>
            <person name="Watson M."/>
            <person name="Adriaenssens E.M."/>
            <person name="Foster-Nyarko E."/>
            <person name="Jarju S."/>
            <person name="Secka A."/>
            <person name="Antonio M."/>
            <person name="Oren A."/>
            <person name="Chaudhuri R.R."/>
            <person name="La Ragione R."/>
            <person name="Hildebrand F."/>
            <person name="Pallen M.J."/>
        </authorList>
    </citation>
    <scope>NUCLEOTIDE SEQUENCE</scope>
    <source>
        <strain evidence="3">ChiGjej1B1-98</strain>
    </source>
</reference>
<keyword evidence="1" id="KW-0472">Membrane</keyword>
<dbReference type="Proteomes" id="UP000824005">
    <property type="component" value="Unassembled WGS sequence"/>
</dbReference>
<keyword evidence="2" id="KW-0732">Signal</keyword>
<reference evidence="3" key="2">
    <citation type="submission" date="2021-04" db="EMBL/GenBank/DDBJ databases">
        <authorList>
            <person name="Gilroy R."/>
        </authorList>
    </citation>
    <scope>NUCLEOTIDE SEQUENCE</scope>
    <source>
        <strain evidence="3">ChiGjej1B1-98</strain>
    </source>
</reference>
<feature type="chain" id="PRO_5039708906" evidence="2">
    <location>
        <begin position="28"/>
        <end position="668"/>
    </location>
</feature>
<evidence type="ECO:0000313" key="4">
    <source>
        <dbReference type="Proteomes" id="UP000824005"/>
    </source>
</evidence>
<dbReference type="InterPro" id="IPR046112">
    <property type="entry name" value="DUF6049"/>
</dbReference>